<dbReference type="PANTHER" id="PTHR46797">
    <property type="entry name" value="HTH-TYPE TRANSCRIPTIONAL REGULATOR"/>
    <property type="match status" value="1"/>
</dbReference>
<name>A0ABW3X0A0_9HYPH</name>
<keyword evidence="5" id="KW-1185">Reference proteome</keyword>
<gene>
    <name evidence="4" type="ORF">ACFQ4G_15720</name>
</gene>
<dbReference type="InterPro" id="IPR010982">
    <property type="entry name" value="Lambda_DNA-bd_dom_sf"/>
</dbReference>
<dbReference type="EMBL" id="JBHTND010000022">
    <property type="protein sequence ID" value="MFD1303022.1"/>
    <property type="molecule type" value="Genomic_DNA"/>
</dbReference>
<evidence type="ECO:0000259" key="3">
    <source>
        <dbReference type="PROSITE" id="PS50943"/>
    </source>
</evidence>
<dbReference type="Pfam" id="PF01381">
    <property type="entry name" value="HTH_3"/>
    <property type="match status" value="1"/>
</dbReference>
<dbReference type="Gene3D" id="1.10.260.40">
    <property type="entry name" value="lambda repressor-like DNA-binding domains"/>
    <property type="match status" value="2"/>
</dbReference>
<dbReference type="PROSITE" id="PS50164">
    <property type="entry name" value="GIY_YIG"/>
    <property type="match status" value="1"/>
</dbReference>
<feature type="domain" description="HTH cro/C1-type" evidence="3">
    <location>
        <begin position="15"/>
        <end position="62"/>
    </location>
</feature>
<feature type="domain" description="HTH cro/C1-type" evidence="3">
    <location>
        <begin position="78"/>
        <end position="133"/>
    </location>
</feature>
<sequence>MANSSAKISRFGKWLKKIREDNELTAQAVAEQAGVSSATIRYIEVGRTQNPSADTQSSIEEAIEYLISGGVSKFGQWLKSEREKSGLSASQLSQKVGISPQSIYNIENGKTLNPSYSTKEKIESVLGVEAPENTTKEDEASQSVEGLGSLQDFDPHAFDLIPSEPGVYVLYDISDRPIYVGRSKNVRKRLIQHSNAFWYKKPIVVAASYIKITQDELRNQIEEIMIKFLKTNAVINKSYVDRNMEEK</sequence>
<evidence type="ECO:0000259" key="2">
    <source>
        <dbReference type="PROSITE" id="PS50164"/>
    </source>
</evidence>
<keyword evidence="1" id="KW-0238">DNA-binding</keyword>
<dbReference type="SMART" id="SM00465">
    <property type="entry name" value="GIYc"/>
    <property type="match status" value="1"/>
</dbReference>
<proteinExistence type="predicted"/>
<dbReference type="Proteomes" id="UP001597176">
    <property type="component" value="Unassembled WGS sequence"/>
</dbReference>
<dbReference type="SUPFAM" id="SSF47413">
    <property type="entry name" value="lambda repressor-like DNA-binding domains"/>
    <property type="match status" value="2"/>
</dbReference>
<dbReference type="InterPro" id="IPR000305">
    <property type="entry name" value="GIY-YIG_endonuc"/>
</dbReference>
<dbReference type="SMART" id="SM00530">
    <property type="entry name" value="HTH_XRE"/>
    <property type="match status" value="2"/>
</dbReference>
<dbReference type="CDD" id="cd00093">
    <property type="entry name" value="HTH_XRE"/>
    <property type="match status" value="2"/>
</dbReference>
<dbReference type="SUPFAM" id="SSF82771">
    <property type="entry name" value="GIY-YIG endonuclease"/>
    <property type="match status" value="1"/>
</dbReference>
<dbReference type="Pfam" id="PF13560">
    <property type="entry name" value="HTH_31"/>
    <property type="match status" value="1"/>
</dbReference>
<dbReference type="InterPro" id="IPR050807">
    <property type="entry name" value="TransReg_Diox_bact_type"/>
</dbReference>
<dbReference type="InterPro" id="IPR035901">
    <property type="entry name" value="GIY-YIG_endonuc_sf"/>
</dbReference>
<reference evidence="5" key="1">
    <citation type="journal article" date="2019" name="Int. J. Syst. Evol. Microbiol.">
        <title>The Global Catalogue of Microorganisms (GCM) 10K type strain sequencing project: providing services to taxonomists for standard genome sequencing and annotation.</title>
        <authorList>
            <consortium name="The Broad Institute Genomics Platform"/>
            <consortium name="The Broad Institute Genome Sequencing Center for Infectious Disease"/>
            <person name="Wu L."/>
            <person name="Ma J."/>
        </authorList>
    </citation>
    <scope>NUCLEOTIDE SEQUENCE [LARGE SCALE GENOMIC DNA]</scope>
    <source>
        <strain evidence="5">CCUG 56108</strain>
    </source>
</reference>
<evidence type="ECO:0000313" key="4">
    <source>
        <dbReference type="EMBL" id="MFD1303022.1"/>
    </source>
</evidence>
<dbReference type="PROSITE" id="PS50943">
    <property type="entry name" value="HTH_CROC1"/>
    <property type="match status" value="2"/>
</dbReference>
<dbReference type="Gene3D" id="3.40.1440.10">
    <property type="entry name" value="GIY-YIG endonuclease"/>
    <property type="match status" value="1"/>
</dbReference>
<accession>A0ABW3X0A0</accession>
<comment type="caution">
    <text evidence="4">The sequence shown here is derived from an EMBL/GenBank/DDBJ whole genome shotgun (WGS) entry which is preliminary data.</text>
</comment>
<evidence type="ECO:0000313" key="5">
    <source>
        <dbReference type="Proteomes" id="UP001597176"/>
    </source>
</evidence>
<evidence type="ECO:0000256" key="1">
    <source>
        <dbReference type="ARBA" id="ARBA00023125"/>
    </source>
</evidence>
<dbReference type="Pfam" id="PF01541">
    <property type="entry name" value="GIY-YIG"/>
    <property type="match status" value="1"/>
</dbReference>
<dbReference type="PANTHER" id="PTHR46797:SF1">
    <property type="entry name" value="METHYLPHOSPHONATE SYNTHASE"/>
    <property type="match status" value="1"/>
</dbReference>
<dbReference type="RefSeq" id="WP_238204753.1">
    <property type="nucleotide sequence ID" value="NZ_JBHTND010000022.1"/>
</dbReference>
<organism evidence="4 5">
    <name type="scientific">Methylobacterium marchantiae</name>
    <dbReference type="NCBI Taxonomy" id="600331"/>
    <lineage>
        <taxon>Bacteria</taxon>
        <taxon>Pseudomonadati</taxon>
        <taxon>Pseudomonadota</taxon>
        <taxon>Alphaproteobacteria</taxon>
        <taxon>Hyphomicrobiales</taxon>
        <taxon>Methylobacteriaceae</taxon>
        <taxon>Methylobacterium</taxon>
    </lineage>
</organism>
<protein>
    <submittedName>
        <fullName evidence="4">Helix-turn-helix domain-containing protein</fullName>
    </submittedName>
</protein>
<dbReference type="InterPro" id="IPR001387">
    <property type="entry name" value="Cro/C1-type_HTH"/>
</dbReference>
<feature type="domain" description="GIY-YIG" evidence="2">
    <location>
        <begin position="163"/>
        <end position="237"/>
    </location>
</feature>